<evidence type="ECO:0000256" key="1">
    <source>
        <dbReference type="SAM" id="SignalP"/>
    </source>
</evidence>
<accession>A0ABW8XSE4</accession>
<comment type="caution">
    <text evidence="3">The sequence shown here is derived from an EMBL/GenBank/DDBJ whole genome shotgun (WGS) entry which is preliminary data.</text>
</comment>
<dbReference type="PANTHER" id="PTHR35339:SF4">
    <property type="entry name" value="LINALOOL DEHYDRATASE_ISOMERASE DOMAIN-CONTAINING PROTEIN"/>
    <property type="match status" value="1"/>
</dbReference>
<sequence length="670" mass="77364">MNKSSLLLLAIFLSPFLFAQKKESNREVFQITNPDYKLSPYTGMTKQHWRDAALYLLEGAFTYIHTLDDPMKFPKQQGKSYPINESQIPTEKLEGLCRTLFIAAPLLKENPDLVINNIQVADYYRHQIGELTNPSSPSYIESRPKNGGPNQKLVEFGALAVSMMINPEVLWKPMPQNQKDALAKIMLSYGDGPTVDSNWKFFNVFVLSFFKEQGYEVNEKLLVEYLEKSLKHYRGNGWYNDSPAYDYYSMWAFQMYGMIWSEYFGKKNYPEIAAQFVQNFSDLKGNYPNLFSKNGEMIMWGRSISYRTGSIIPFPLMGFQNDPNTNFGWMRRIASGVIKQFFTHPDFMKDRVPTLGFYGAFEPAVQIYSCRGSVYWMGKAFLGLLVPDNNPFWNAKENNGNWDTQFKKDKVYNQYQGDSQILITDYPNIGASEVRAWCHEKVKNDWQKFRSTENYNRLSYNSAFPWQADGENGEVAMNYVVKNKVNKWEAFRLFTFKNFENGIYYREVVLETDENIKFSLADIPLANGILRVDKNNSDKAISMRLGHYALPELDKEIMVTKKKIKNYEVTIIDNGKYQLAMIPILGWEKSEVVNAQGLHPESNKSAVIDVIAHTNPEKEGSGIYATLMLWKKSGEKWNSKELIPVKNIQQSDKSITIDFYKGNAKHISFD</sequence>
<feature type="chain" id="PRO_5045223860" evidence="1">
    <location>
        <begin position="20"/>
        <end position="670"/>
    </location>
</feature>
<dbReference type="InterPro" id="IPR016624">
    <property type="entry name" value="UCP014753"/>
</dbReference>
<keyword evidence="1" id="KW-0732">Signal</keyword>
<dbReference type="Proteomes" id="UP001629260">
    <property type="component" value="Unassembled WGS sequence"/>
</dbReference>
<dbReference type="PANTHER" id="PTHR35339">
    <property type="entry name" value="LINALOOL DEHYDRATASE_ISOMERASE DOMAIN-CONTAINING PROTEIN"/>
    <property type="match status" value="1"/>
</dbReference>
<feature type="domain" description="DUF2264" evidence="2">
    <location>
        <begin position="45"/>
        <end position="399"/>
    </location>
</feature>
<dbReference type="EMBL" id="JBELQA010000002">
    <property type="protein sequence ID" value="MFL9830272.1"/>
    <property type="molecule type" value="Genomic_DNA"/>
</dbReference>
<keyword evidence="4" id="KW-1185">Reference proteome</keyword>
<dbReference type="Pfam" id="PF10022">
    <property type="entry name" value="DUF2264"/>
    <property type="match status" value="1"/>
</dbReference>
<reference evidence="3 4" key="1">
    <citation type="submission" date="2024-06" db="EMBL/GenBank/DDBJ databases">
        <authorList>
            <person name="Kaempfer P."/>
            <person name="Viver T."/>
        </authorList>
    </citation>
    <scope>NUCLEOTIDE SEQUENCE [LARGE SCALE GENOMIC DNA]</scope>
    <source>
        <strain evidence="3 4">ST-87</strain>
    </source>
</reference>
<protein>
    <submittedName>
        <fullName evidence="3">DUF2264 domain-containing protein</fullName>
    </submittedName>
</protein>
<evidence type="ECO:0000313" key="3">
    <source>
        <dbReference type="EMBL" id="MFL9830272.1"/>
    </source>
</evidence>
<gene>
    <name evidence="3" type="ORF">ABS764_05345</name>
</gene>
<evidence type="ECO:0000259" key="2">
    <source>
        <dbReference type="Pfam" id="PF10022"/>
    </source>
</evidence>
<feature type="signal peptide" evidence="1">
    <location>
        <begin position="1"/>
        <end position="19"/>
    </location>
</feature>
<dbReference type="PIRSF" id="PIRSF014753">
    <property type="entry name" value="UCP014753"/>
    <property type="match status" value="1"/>
</dbReference>
<name>A0ABW8XSE4_9FLAO</name>
<proteinExistence type="predicted"/>
<evidence type="ECO:0000313" key="4">
    <source>
        <dbReference type="Proteomes" id="UP001629260"/>
    </source>
</evidence>
<dbReference type="RefSeq" id="WP_408080726.1">
    <property type="nucleotide sequence ID" value="NZ_JBELQA010000002.1"/>
</dbReference>
<dbReference type="InterPro" id="IPR049349">
    <property type="entry name" value="DUF2264_N"/>
</dbReference>
<organism evidence="3 4">
    <name type="scientific">Flavobacterium plantiphilum</name>
    <dbReference type="NCBI Taxonomy" id="3163297"/>
    <lineage>
        <taxon>Bacteria</taxon>
        <taxon>Pseudomonadati</taxon>
        <taxon>Bacteroidota</taxon>
        <taxon>Flavobacteriia</taxon>
        <taxon>Flavobacteriales</taxon>
        <taxon>Flavobacteriaceae</taxon>
        <taxon>Flavobacterium</taxon>
    </lineage>
</organism>